<reference evidence="1 2" key="1">
    <citation type="submission" date="2024-01" db="EMBL/GenBank/DDBJ databases">
        <title>The complete chloroplast genome sequence of Lithospermum erythrorhizon: insights into the phylogenetic relationship among Boraginaceae species and the maternal lineages of purple gromwells.</title>
        <authorList>
            <person name="Okada T."/>
            <person name="Watanabe K."/>
        </authorList>
    </citation>
    <scope>NUCLEOTIDE SEQUENCE [LARGE SCALE GENOMIC DNA]</scope>
</reference>
<accession>A0AAV3RTX4</accession>
<dbReference type="AlphaFoldDB" id="A0AAV3RTX4"/>
<keyword evidence="2" id="KW-1185">Reference proteome</keyword>
<evidence type="ECO:0000313" key="2">
    <source>
        <dbReference type="Proteomes" id="UP001454036"/>
    </source>
</evidence>
<protein>
    <submittedName>
        <fullName evidence="1">Uncharacterized protein</fullName>
    </submittedName>
</protein>
<evidence type="ECO:0000313" key="1">
    <source>
        <dbReference type="EMBL" id="GAA0185188.1"/>
    </source>
</evidence>
<organism evidence="1 2">
    <name type="scientific">Lithospermum erythrorhizon</name>
    <name type="common">Purple gromwell</name>
    <name type="synonym">Lithospermum officinale var. erythrorhizon</name>
    <dbReference type="NCBI Taxonomy" id="34254"/>
    <lineage>
        <taxon>Eukaryota</taxon>
        <taxon>Viridiplantae</taxon>
        <taxon>Streptophyta</taxon>
        <taxon>Embryophyta</taxon>
        <taxon>Tracheophyta</taxon>
        <taxon>Spermatophyta</taxon>
        <taxon>Magnoliopsida</taxon>
        <taxon>eudicotyledons</taxon>
        <taxon>Gunneridae</taxon>
        <taxon>Pentapetalae</taxon>
        <taxon>asterids</taxon>
        <taxon>lamiids</taxon>
        <taxon>Boraginales</taxon>
        <taxon>Boraginaceae</taxon>
        <taxon>Boraginoideae</taxon>
        <taxon>Lithospermeae</taxon>
        <taxon>Lithospermum</taxon>
    </lineage>
</organism>
<gene>
    <name evidence="1" type="ORF">LIER_32476</name>
</gene>
<name>A0AAV3RTX4_LITER</name>
<dbReference type="EMBL" id="BAABME010012505">
    <property type="protein sequence ID" value="GAA0185188.1"/>
    <property type="molecule type" value="Genomic_DNA"/>
</dbReference>
<comment type="caution">
    <text evidence="1">The sequence shown here is derived from an EMBL/GenBank/DDBJ whole genome shotgun (WGS) entry which is preliminary data.</text>
</comment>
<dbReference type="Proteomes" id="UP001454036">
    <property type="component" value="Unassembled WGS sequence"/>
</dbReference>
<proteinExistence type="predicted"/>
<sequence length="97" mass="11062">MRIHQAKNRITHMHNSDGILTDDYDEVKDIIVKYYKEFFTARECITYSKKDIGKIMKKSITSDQRTQVCRAVTKGEVESVMLGMEKGKTPGPDGFSA</sequence>